<keyword evidence="5 6" id="KW-0862">Zinc</keyword>
<evidence type="ECO:0000256" key="3">
    <source>
        <dbReference type="ARBA" id="ARBA00022737"/>
    </source>
</evidence>
<dbReference type="PROSITE" id="PS50103">
    <property type="entry name" value="ZF_C3H1"/>
    <property type="match status" value="3"/>
</dbReference>
<dbReference type="GeneTree" id="ENSGT00940000157396"/>
<feature type="zinc finger region" description="C3H1-type" evidence="6">
    <location>
        <begin position="128"/>
        <end position="155"/>
    </location>
</feature>
<dbReference type="InterPro" id="IPR036855">
    <property type="entry name" value="Znf_CCCH_sf"/>
</dbReference>
<reference evidence="9" key="3">
    <citation type="submission" date="2025-09" db="UniProtKB">
        <authorList>
            <consortium name="Ensembl"/>
        </authorList>
    </citation>
    <scope>IDENTIFICATION</scope>
</reference>
<evidence type="ECO:0000256" key="7">
    <source>
        <dbReference type="SAM" id="MobiDB-lite"/>
    </source>
</evidence>
<dbReference type="SMART" id="SM00356">
    <property type="entry name" value="ZnF_C3H1"/>
    <property type="match status" value="3"/>
</dbReference>
<reference evidence="9 10" key="1">
    <citation type="submission" date="2019-04" db="EMBL/GenBank/DDBJ databases">
        <authorList>
            <consortium name="Wellcome Sanger Institute Data Sharing"/>
        </authorList>
    </citation>
    <scope>NUCLEOTIDE SEQUENCE [LARGE SCALE GENOMIC DNA]</scope>
</reference>
<dbReference type="SUPFAM" id="SSF90229">
    <property type="entry name" value="CCCH zinc finger"/>
    <property type="match status" value="3"/>
</dbReference>
<evidence type="ECO:0000256" key="5">
    <source>
        <dbReference type="ARBA" id="ARBA00022833"/>
    </source>
</evidence>
<dbReference type="Ensembl" id="ENSSFOT00015064372.1">
    <property type="protein sequence ID" value="ENSSFOP00015078635.1"/>
    <property type="gene ID" value="ENSSFOG00015027787.1"/>
</dbReference>
<keyword evidence="3" id="KW-0677">Repeat</keyword>
<dbReference type="Pfam" id="PF14608">
    <property type="entry name" value="zf-CCCH_2"/>
    <property type="match status" value="2"/>
</dbReference>
<protein>
    <recommendedName>
        <fullName evidence="8">C3H1-type domain-containing protein</fullName>
    </recommendedName>
</protein>
<feature type="domain" description="C3H1-type" evidence="8">
    <location>
        <begin position="98"/>
        <end position="125"/>
    </location>
</feature>
<feature type="domain" description="C3H1-type" evidence="8">
    <location>
        <begin position="156"/>
        <end position="179"/>
    </location>
</feature>
<proteinExistence type="predicted"/>
<evidence type="ECO:0000256" key="6">
    <source>
        <dbReference type="PROSITE-ProRule" id="PRU00723"/>
    </source>
</evidence>
<organism evidence="9 10">
    <name type="scientific">Scleropages formosus</name>
    <name type="common">Asian bonytongue</name>
    <name type="synonym">Osteoglossum formosum</name>
    <dbReference type="NCBI Taxonomy" id="113540"/>
    <lineage>
        <taxon>Eukaryota</taxon>
        <taxon>Metazoa</taxon>
        <taxon>Chordata</taxon>
        <taxon>Craniata</taxon>
        <taxon>Vertebrata</taxon>
        <taxon>Euteleostomi</taxon>
        <taxon>Actinopterygii</taxon>
        <taxon>Neopterygii</taxon>
        <taxon>Teleostei</taxon>
        <taxon>Osteoglossocephala</taxon>
        <taxon>Osteoglossomorpha</taxon>
        <taxon>Osteoglossiformes</taxon>
        <taxon>Osteoglossidae</taxon>
        <taxon>Scleropages</taxon>
    </lineage>
</organism>
<evidence type="ECO:0000256" key="1">
    <source>
        <dbReference type="ARBA" id="ARBA00022553"/>
    </source>
</evidence>
<dbReference type="GO" id="GO:0045892">
    <property type="term" value="P:negative regulation of DNA-templated transcription"/>
    <property type="evidence" value="ECO:0007669"/>
    <property type="project" value="InterPro"/>
</dbReference>
<evidence type="ECO:0000256" key="2">
    <source>
        <dbReference type="ARBA" id="ARBA00022723"/>
    </source>
</evidence>
<dbReference type="PANTHER" id="PTHR13119:SF22">
    <property type="entry name" value="ZINC FINGER CCCH DOMAIN-CONTAINING PROTEIN 6"/>
    <property type="match status" value="1"/>
</dbReference>
<feature type="zinc finger region" description="C3H1-type" evidence="6">
    <location>
        <begin position="156"/>
        <end position="179"/>
    </location>
</feature>
<feature type="compositionally biased region" description="Basic residues" evidence="7">
    <location>
        <begin position="9"/>
        <end position="20"/>
    </location>
</feature>
<sequence>LDMEERGQKIPKKNKKKKGKKQDNRVEDRQQCRRVSCGTAQPLSGDGINVHVSRCTEFQDCLSSTLSFPQGRVNGPPSFVKKQPYLSQEFISQHAIQRDGRLFCKFFLSGRCIKEEACKFEHEFVVPDKKQELCKFYVLGFCTKGADCIYMHNDYPCKFFHTGTKCYQGDHCKFSHDPLTEVTRPLLEKVERRSFV</sequence>
<dbReference type="GO" id="GO:0008270">
    <property type="term" value="F:zinc ion binding"/>
    <property type="evidence" value="ECO:0007669"/>
    <property type="project" value="UniProtKB-KW"/>
</dbReference>
<dbReference type="Pfam" id="PF22623">
    <property type="entry name" value="zf-CCCH_9"/>
    <property type="match status" value="1"/>
</dbReference>
<evidence type="ECO:0000259" key="8">
    <source>
        <dbReference type="PROSITE" id="PS50103"/>
    </source>
</evidence>
<accession>A0A8C9WTU9</accession>
<keyword evidence="2 6" id="KW-0479">Metal-binding</keyword>
<keyword evidence="1" id="KW-0597">Phosphoprotein</keyword>
<dbReference type="AlphaFoldDB" id="A0A8C9WTU9"/>
<dbReference type="PANTHER" id="PTHR13119">
    <property type="entry name" value="ZINC FINGER CCCH DOMAIN-CONTAINING PROTEI"/>
    <property type="match status" value="1"/>
</dbReference>
<evidence type="ECO:0000313" key="9">
    <source>
        <dbReference type="Ensembl" id="ENSSFOP00015078635.1"/>
    </source>
</evidence>
<feature type="region of interest" description="Disordered" evidence="7">
    <location>
        <begin position="1"/>
        <end position="27"/>
    </location>
</feature>
<dbReference type="GO" id="GO:0003723">
    <property type="term" value="F:RNA binding"/>
    <property type="evidence" value="ECO:0007669"/>
    <property type="project" value="InterPro"/>
</dbReference>
<evidence type="ECO:0000256" key="4">
    <source>
        <dbReference type="ARBA" id="ARBA00022771"/>
    </source>
</evidence>
<name>A0A8C9WTU9_SCLFO</name>
<feature type="domain" description="C3H1-type" evidence="8">
    <location>
        <begin position="128"/>
        <end position="155"/>
    </location>
</feature>
<dbReference type="InterPro" id="IPR054361">
    <property type="entry name" value="Znf-CCCH_ZC3H4/6/8"/>
</dbReference>
<dbReference type="InterPro" id="IPR045124">
    <property type="entry name" value="Su(sable)-like"/>
</dbReference>
<dbReference type="InterPro" id="IPR000571">
    <property type="entry name" value="Znf_CCCH"/>
</dbReference>
<keyword evidence="10" id="KW-1185">Reference proteome</keyword>
<dbReference type="Gene3D" id="4.10.1000.10">
    <property type="entry name" value="Zinc finger, CCCH-type"/>
    <property type="match status" value="1"/>
</dbReference>
<keyword evidence="4 6" id="KW-0863">Zinc-finger</keyword>
<dbReference type="GO" id="GO:0005634">
    <property type="term" value="C:nucleus"/>
    <property type="evidence" value="ECO:0007669"/>
    <property type="project" value="TreeGrafter"/>
</dbReference>
<dbReference type="Proteomes" id="UP000694397">
    <property type="component" value="Chromosome 3"/>
</dbReference>
<evidence type="ECO:0000313" key="10">
    <source>
        <dbReference type="Proteomes" id="UP000694397"/>
    </source>
</evidence>
<reference evidence="9" key="2">
    <citation type="submission" date="2025-08" db="UniProtKB">
        <authorList>
            <consortium name="Ensembl"/>
        </authorList>
    </citation>
    <scope>IDENTIFICATION</scope>
</reference>
<dbReference type="OrthoDB" id="411372at2759"/>
<feature type="zinc finger region" description="C3H1-type" evidence="6">
    <location>
        <begin position="98"/>
        <end position="125"/>
    </location>
</feature>